<keyword evidence="2" id="KW-1185">Reference proteome</keyword>
<dbReference type="Proteomes" id="UP000198329">
    <property type="component" value="Chromosome I"/>
</dbReference>
<organism evidence="1 2">
    <name type="scientific">Pseudoalteromonas nigrifaciens</name>
    <dbReference type="NCBI Taxonomy" id="28109"/>
    <lineage>
        <taxon>Bacteria</taxon>
        <taxon>Pseudomonadati</taxon>
        <taxon>Pseudomonadota</taxon>
        <taxon>Gammaproteobacteria</taxon>
        <taxon>Alteromonadales</taxon>
        <taxon>Pseudoalteromonadaceae</taxon>
        <taxon>Pseudoalteromonas</taxon>
    </lineage>
</organism>
<gene>
    <name evidence="1" type="ORF">PNIG_a1962</name>
</gene>
<dbReference type="EMBL" id="CP011036">
    <property type="protein sequence ID" value="ASM54036.1"/>
    <property type="molecule type" value="Genomic_DNA"/>
</dbReference>
<dbReference type="AlphaFoldDB" id="A0AAC9UI40"/>
<evidence type="ECO:0008006" key="3">
    <source>
        <dbReference type="Google" id="ProtNLM"/>
    </source>
</evidence>
<evidence type="ECO:0000313" key="2">
    <source>
        <dbReference type="Proteomes" id="UP000198329"/>
    </source>
</evidence>
<name>A0AAC9UI40_9GAMM</name>
<evidence type="ECO:0000313" key="1">
    <source>
        <dbReference type="EMBL" id="ASM54036.1"/>
    </source>
</evidence>
<proteinExistence type="predicted"/>
<sequence length="37" mass="4108">MKLLSDVFAIDIAAYAIMSNHYHVVAYSHASRSPNTI</sequence>
<dbReference type="KEGG" id="png:PNIG_a1962"/>
<reference evidence="1 2" key="1">
    <citation type="submission" date="2015-03" db="EMBL/GenBank/DDBJ databases">
        <authorList>
            <person name="Xie B.-B."/>
            <person name="Rong J.-C."/>
            <person name="Qin Q.-L."/>
            <person name="Zhang Y.-Z."/>
        </authorList>
    </citation>
    <scope>NUCLEOTIDE SEQUENCE [LARGE SCALE GENOMIC DNA]</scope>
    <source>
        <strain evidence="1 2">KMM 661</strain>
    </source>
</reference>
<accession>A0AAC9UI40</accession>
<protein>
    <recommendedName>
        <fullName evidence="3">Transposase and inactivated derivatives</fullName>
    </recommendedName>
</protein>